<evidence type="ECO:0000256" key="2">
    <source>
        <dbReference type="ARBA" id="ARBA00006171"/>
    </source>
</evidence>
<dbReference type="SFLD" id="SFLDG01129">
    <property type="entry name" value="C1.5:_HAD__Beta-PGM__Phosphata"/>
    <property type="match status" value="1"/>
</dbReference>
<dbReference type="InterPro" id="IPR023198">
    <property type="entry name" value="PGP-like_dom2"/>
</dbReference>
<keyword evidence="3" id="KW-0479">Metal-binding</keyword>
<dbReference type="GO" id="GO:0016787">
    <property type="term" value="F:hydrolase activity"/>
    <property type="evidence" value="ECO:0007669"/>
    <property type="project" value="UniProtKB-KW"/>
</dbReference>
<name>A0A7X4H925_9BURK</name>
<reference evidence="6 7" key="1">
    <citation type="submission" date="2019-12" db="EMBL/GenBank/DDBJ databases">
        <title>Novel species isolated from a subtropical stream in China.</title>
        <authorList>
            <person name="Lu H."/>
        </authorList>
    </citation>
    <scope>NUCLEOTIDE SEQUENCE [LARGE SCALE GENOMIC DNA]</scope>
    <source>
        <strain evidence="6 7">FT127W</strain>
    </source>
</reference>
<comment type="caution">
    <text evidence="6">The sequence shown here is derived from an EMBL/GenBank/DDBJ whole genome shotgun (WGS) entry which is preliminary data.</text>
</comment>
<evidence type="ECO:0000256" key="3">
    <source>
        <dbReference type="ARBA" id="ARBA00022723"/>
    </source>
</evidence>
<dbReference type="PANTHER" id="PTHR46193:SF18">
    <property type="entry name" value="HEXITOL PHOSPHATASE B"/>
    <property type="match status" value="1"/>
</dbReference>
<dbReference type="PANTHER" id="PTHR46193">
    <property type="entry name" value="6-PHOSPHOGLUCONATE PHOSPHATASE"/>
    <property type="match status" value="1"/>
</dbReference>
<evidence type="ECO:0000256" key="1">
    <source>
        <dbReference type="ARBA" id="ARBA00001946"/>
    </source>
</evidence>
<dbReference type="EMBL" id="WWCU01000004">
    <property type="protein sequence ID" value="MYN06885.1"/>
    <property type="molecule type" value="Genomic_DNA"/>
</dbReference>
<dbReference type="AlphaFoldDB" id="A0A7X4H925"/>
<dbReference type="Pfam" id="PF13419">
    <property type="entry name" value="HAD_2"/>
    <property type="match status" value="1"/>
</dbReference>
<dbReference type="InterPro" id="IPR036412">
    <property type="entry name" value="HAD-like_sf"/>
</dbReference>
<dbReference type="Gene3D" id="1.10.150.240">
    <property type="entry name" value="Putative phosphatase, domain 2"/>
    <property type="match status" value="1"/>
</dbReference>
<dbReference type="InterPro" id="IPR051600">
    <property type="entry name" value="Beta-PGM-like"/>
</dbReference>
<protein>
    <submittedName>
        <fullName evidence="6">HAD-IA family hydrolase</fullName>
    </submittedName>
</protein>
<evidence type="ECO:0000313" key="6">
    <source>
        <dbReference type="EMBL" id="MYN06885.1"/>
    </source>
</evidence>
<evidence type="ECO:0000256" key="5">
    <source>
        <dbReference type="ARBA" id="ARBA00023277"/>
    </source>
</evidence>
<sequence>MRLEGILWDNDGVLVDTERLFYQSNRELFLPFGIDLSELDFFNWYLADNCGAWHLLEHLGMSGERIAELREGRNRRYSELLLGAAVAPIAGVAQLLSALSPRLAMGVVTSSMGSHFELIHSRLDLLRHFRFVLTAEHYANSKPSPEPYLLGLQKLGLAPEQCVVVEDSPRGLQAAKAAGLRCIVLRNELTRHYDFPGAWRIADDVGALHAELAALADAEH</sequence>
<keyword evidence="5" id="KW-0119">Carbohydrate metabolism</keyword>
<accession>A0A7X4H925</accession>
<dbReference type="SUPFAM" id="SSF56784">
    <property type="entry name" value="HAD-like"/>
    <property type="match status" value="1"/>
</dbReference>
<dbReference type="CDD" id="cd07505">
    <property type="entry name" value="HAD_BPGM-like"/>
    <property type="match status" value="1"/>
</dbReference>
<keyword evidence="4" id="KW-0460">Magnesium</keyword>
<dbReference type="Gene3D" id="3.40.50.1000">
    <property type="entry name" value="HAD superfamily/HAD-like"/>
    <property type="match status" value="1"/>
</dbReference>
<organism evidence="6 7">
    <name type="scientific">Pseudoduganella aquatica</name>
    <dbReference type="NCBI Taxonomy" id="2660641"/>
    <lineage>
        <taxon>Bacteria</taxon>
        <taxon>Pseudomonadati</taxon>
        <taxon>Pseudomonadota</taxon>
        <taxon>Betaproteobacteria</taxon>
        <taxon>Burkholderiales</taxon>
        <taxon>Oxalobacteraceae</taxon>
        <taxon>Telluria group</taxon>
        <taxon>Pseudoduganella</taxon>
    </lineage>
</organism>
<keyword evidence="6" id="KW-0378">Hydrolase</keyword>
<proteinExistence type="inferred from homology"/>
<dbReference type="Proteomes" id="UP000450676">
    <property type="component" value="Unassembled WGS sequence"/>
</dbReference>
<dbReference type="GO" id="GO:0046872">
    <property type="term" value="F:metal ion binding"/>
    <property type="evidence" value="ECO:0007669"/>
    <property type="project" value="UniProtKB-KW"/>
</dbReference>
<evidence type="ECO:0000256" key="4">
    <source>
        <dbReference type="ARBA" id="ARBA00022842"/>
    </source>
</evidence>
<dbReference type="InterPro" id="IPR041492">
    <property type="entry name" value="HAD_2"/>
</dbReference>
<gene>
    <name evidence="6" type="ORF">GTP77_05990</name>
</gene>
<dbReference type="NCBIfam" id="TIGR01509">
    <property type="entry name" value="HAD-SF-IA-v3"/>
    <property type="match status" value="1"/>
</dbReference>
<evidence type="ECO:0000313" key="7">
    <source>
        <dbReference type="Proteomes" id="UP000450676"/>
    </source>
</evidence>
<keyword evidence="7" id="KW-1185">Reference proteome</keyword>
<comment type="similarity">
    <text evidence="2">Belongs to the HAD-like hydrolase superfamily. CbbY/CbbZ/Gph/YieH family.</text>
</comment>
<dbReference type="InterPro" id="IPR006439">
    <property type="entry name" value="HAD-SF_hydro_IA"/>
</dbReference>
<dbReference type="InterPro" id="IPR023214">
    <property type="entry name" value="HAD_sf"/>
</dbReference>
<dbReference type="SFLD" id="SFLDS00003">
    <property type="entry name" value="Haloacid_Dehalogenase"/>
    <property type="match status" value="1"/>
</dbReference>
<dbReference type="RefSeq" id="WP_161071337.1">
    <property type="nucleotide sequence ID" value="NZ_CP086370.1"/>
</dbReference>
<comment type="cofactor">
    <cofactor evidence="1">
        <name>Mg(2+)</name>
        <dbReference type="ChEBI" id="CHEBI:18420"/>
    </cofactor>
</comment>